<feature type="region of interest" description="Disordered" evidence="2">
    <location>
        <begin position="60"/>
        <end position="93"/>
    </location>
</feature>
<dbReference type="Gene3D" id="2.20.110.10">
    <property type="entry name" value="Histone H3 K4-specific methyltransferase SET7/9 N-terminal domain"/>
    <property type="match status" value="3"/>
</dbReference>
<feature type="chain" id="PRO_5014629666" description="MORN repeat protein" evidence="3">
    <location>
        <begin position="23"/>
        <end position="424"/>
    </location>
</feature>
<keyword evidence="3" id="KW-0732">Signal</keyword>
<dbReference type="PANTHER" id="PTHR23084:SF263">
    <property type="entry name" value="MORN REPEAT-CONTAINING PROTEIN 1"/>
    <property type="match status" value="1"/>
</dbReference>
<evidence type="ECO:0000256" key="2">
    <source>
        <dbReference type="SAM" id="MobiDB-lite"/>
    </source>
</evidence>
<dbReference type="SUPFAM" id="SSF82185">
    <property type="entry name" value="Histone H3 K4-specific methyltransferase SET7/9 N-terminal domain"/>
    <property type="match status" value="2"/>
</dbReference>
<evidence type="ECO:0000313" key="5">
    <source>
        <dbReference type="Proteomes" id="UP000235116"/>
    </source>
</evidence>
<proteinExistence type="predicted"/>
<dbReference type="EMBL" id="CP022684">
    <property type="protein sequence ID" value="AUM14277.1"/>
    <property type="molecule type" value="Genomic_DNA"/>
</dbReference>
<dbReference type="PANTHER" id="PTHR23084">
    <property type="entry name" value="PHOSPHATIDYLINOSITOL-4-PHOSPHATE 5-KINASE RELATED"/>
    <property type="match status" value="1"/>
</dbReference>
<gene>
    <name evidence="4" type="ORF">Kalk_18420</name>
</gene>
<dbReference type="KEGG" id="kak:Kalk_18420"/>
<keyword evidence="5" id="KW-1185">Reference proteome</keyword>
<name>A0A2K9LPU4_9GAMM</name>
<protein>
    <recommendedName>
        <fullName evidence="6">MORN repeat protein</fullName>
    </recommendedName>
</protein>
<dbReference type="RefSeq" id="WP_101895651.1">
    <property type="nucleotide sequence ID" value="NZ_CP022684.1"/>
</dbReference>
<dbReference type="InterPro" id="IPR003409">
    <property type="entry name" value="MORN"/>
</dbReference>
<dbReference type="OrthoDB" id="2065331at2"/>
<keyword evidence="1" id="KW-0677">Repeat</keyword>
<dbReference type="AlphaFoldDB" id="A0A2K9LPU4"/>
<evidence type="ECO:0000256" key="1">
    <source>
        <dbReference type="ARBA" id="ARBA00022737"/>
    </source>
</evidence>
<feature type="region of interest" description="Disordered" evidence="2">
    <location>
        <begin position="274"/>
        <end position="297"/>
    </location>
</feature>
<dbReference type="Pfam" id="PF02493">
    <property type="entry name" value="MORN"/>
    <property type="match status" value="6"/>
</dbReference>
<evidence type="ECO:0000256" key="3">
    <source>
        <dbReference type="SAM" id="SignalP"/>
    </source>
</evidence>
<dbReference type="SMART" id="SM00698">
    <property type="entry name" value="MORN"/>
    <property type="match status" value="6"/>
</dbReference>
<feature type="compositionally biased region" description="Basic and acidic residues" evidence="2">
    <location>
        <begin position="280"/>
        <end position="292"/>
    </location>
</feature>
<feature type="signal peptide" evidence="3">
    <location>
        <begin position="1"/>
        <end position="22"/>
    </location>
</feature>
<reference evidence="5" key="1">
    <citation type="submission" date="2017-08" db="EMBL/GenBank/DDBJ databases">
        <title>Direct submision.</title>
        <authorList>
            <person name="Kim S.-J."/>
            <person name="Rhee S.-K."/>
        </authorList>
    </citation>
    <scope>NUCLEOTIDE SEQUENCE [LARGE SCALE GENOMIC DNA]</scope>
    <source>
        <strain evidence="5">GI5</strain>
    </source>
</reference>
<evidence type="ECO:0000313" key="4">
    <source>
        <dbReference type="EMBL" id="AUM14277.1"/>
    </source>
</evidence>
<accession>A0A2K9LPU4</accession>
<sequence length="424" mass="45194">MNFRKLLITGCVSLLLSSTVFAAGEYVGERNAFNRFHGQGTYKYTNGNVYQGEWVDGRKNGQGTQTWGNGEKYEGGWSNNREHGEGTKTWPSGDSYTGEWLQGKMSGQGTYKWANGDVYTGGFIGDQKQGAGVLTRADTSVKYEGNWNDDLKEGEFTVTMKNGNVARGVWKADKPPTQASVVLAGGDLYSGPVRGGYLPNGKGTCTSAGKSAPCEFSSGNKVAVAVVAKPAPKPAPKPEPVKPKPEVAKPVQPKAIPFEAVAGAAAAGAAVAAKPAVADKPAEPEKPKDPRTLRGVRPDGSQFYFKHGWGGVSDNLTSLTVEKDINEFGAMQISASGGDFELKFTIDEYVGKSTYELKYFKASIQKSGESVSYRTSSSDPGTLTILKDSDGMLIGTFSFNGYPYGNMGADKKVVSEGEFAIPLK</sequence>
<dbReference type="Proteomes" id="UP000235116">
    <property type="component" value="Chromosome"/>
</dbReference>
<evidence type="ECO:0008006" key="6">
    <source>
        <dbReference type="Google" id="ProtNLM"/>
    </source>
</evidence>
<organism evidence="4 5">
    <name type="scientific">Ketobacter alkanivorans</name>
    <dbReference type="NCBI Taxonomy" id="1917421"/>
    <lineage>
        <taxon>Bacteria</taxon>
        <taxon>Pseudomonadati</taxon>
        <taxon>Pseudomonadota</taxon>
        <taxon>Gammaproteobacteria</taxon>
        <taxon>Pseudomonadales</taxon>
        <taxon>Ketobacteraceae</taxon>
        <taxon>Ketobacter</taxon>
    </lineage>
</organism>